<gene>
    <name evidence="1" type="ordered locus">Achl_4352</name>
</gene>
<proteinExistence type="predicted"/>
<dbReference type="RefSeq" id="WP_012623320.1">
    <property type="nucleotide sequence ID" value="NC_011879.1"/>
</dbReference>
<reference evidence="1" key="1">
    <citation type="submission" date="2009-01" db="EMBL/GenBank/DDBJ databases">
        <title>Complete sequence of plasmid1 of Arthrobacter chlorophenolicus A6.</title>
        <authorList>
            <consortium name="US DOE Joint Genome Institute"/>
            <person name="Lucas S."/>
            <person name="Copeland A."/>
            <person name="Lapidus A."/>
            <person name="Glavina del Rio T."/>
            <person name="Tice H."/>
            <person name="Bruce D."/>
            <person name="Goodwin L."/>
            <person name="Pitluck S."/>
            <person name="Goltsman E."/>
            <person name="Clum A."/>
            <person name="Larimer F."/>
            <person name="Land M."/>
            <person name="Hauser L."/>
            <person name="Kyrpides N."/>
            <person name="Mikhailova N."/>
            <person name="Jansson J."/>
            <person name="Richardson P."/>
        </authorList>
    </citation>
    <scope>NUCLEOTIDE SEQUENCE [LARGE SCALE GENOMIC DNA]</scope>
    <source>
        <strain evidence="1">A6</strain>
        <plasmid evidence="1">pACHL01</plasmid>
    </source>
</reference>
<name>B8HIQ6_PSECP</name>
<accession>B8HIQ6</accession>
<keyword evidence="1" id="KW-0614">Plasmid</keyword>
<sequence length="183" mass="20279">METQKLPAFDINHHRYVAQKAKEGRAHQHMLEASQEALLAEVERLTYLISPAKLKQPAIGEQVEASTVVAVIAALAKQPRNAAVLVEYYGSKSHPGEISSYRGYHDELRIGPQGREPKTVADVLKDLRRFRKNGITGYKGGDYPVTDSTGLWVAYYGESSHQHVAGIRVDGGVVVIATEERDW</sequence>
<dbReference type="Proteomes" id="UP000002505">
    <property type="component" value="Plasmid pACHL01"/>
</dbReference>
<dbReference type="AlphaFoldDB" id="B8HIQ6"/>
<evidence type="ECO:0000313" key="1">
    <source>
        <dbReference type="EMBL" id="ACL42303.1"/>
    </source>
</evidence>
<geneLocation type="plasmid" evidence="1 2">
    <name>pACHL01</name>
</geneLocation>
<protein>
    <submittedName>
        <fullName evidence="1">Uncharacterized protein</fullName>
    </submittedName>
</protein>
<organism evidence="1 2">
    <name type="scientific">Pseudarthrobacter chlorophenolicus (strain ATCC 700700 / DSM 12829 / CIP 107037 / JCM 12360 / KCTC 9906 / NCIMB 13794 / A6)</name>
    <name type="common">Arthrobacter chlorophenolicus</name>
    <dbReference type="NCBI Taxonomy" id="452863"/>
    <lineage>
        <taxon>Bacteria</taxon>
        <taxon>Bacillati</taxon>
        <taxon>Actinomycetota</taxon>
        <taxon>Actinomycetes</taxon>
        <taxon>Micrococcales</taxon>
        <taxon>Micrococcaceae</taxon>
        <taxon>Pseudarthrobacter</taxon>
    </lineage>
</organism>
<dbReference type="HOGENOM" id="CLU_1472334_0_0_11"/>
<dbReference type="EMBL" id="CP001342">
    <property type="protein sequence ID" value="ACL42303.1"/>
    <property type="molecule type" value="Genomic_DNA"/>
</dbReference>
<evidence type="ECO:0000313" key="2">
    <source>
        <dbReference type="Proteomes" id="UP000002505"/>
    </source>
</evidence>
<keyword evidence="2" id="KW-1185">Reference proteome</keyword>
<dbReference type="KEGG" id="ach:Achl_4352"/>